<comment type="caution">
    <text evidence="1">The sequence shown here is derived from an EMBL/GenBank/DDBJ whole genome shotgun (WGS) entry which is preliminary data.</text>
</comment>
<dbReference type="Proteomes" id="UP001164250">
    <property type="component" value="Chromosome 12"/>
</dbReference>
<name>A0ACC1A6K7_9ROSI</name>
<dbReference type="EMBL" id="CM047908">
    <property type="protein sequence ID" value="KAJ0082682.1"/>
    <property type="molecule type" value="Genomic_DNA"/>
</dbReference>
<protein>
    <submittedName>
        <fullName evidence="1">Uncharacterized protein</fullName>
    </submittedName>
</protein>
<keyword evidence="2" id="KW-1185">Reference proteome</keyword>
<accession>A0ACC1A6K7</accession>
<organism evidence="1 2">
    <name type="scientific">Pistacia atlantica</name>
    <dbReference type="NCBI Taxonomy" id="434234"/>
    <lineage>
        <taxon>Eukaryota</taxon>
        <taxon>Viridiplantae</taxon>
        <taxon>Streptophyta</taxon>
        <taxon>Embryophyta</taxon>
        <taxon>Tracheophyta</taxon>
        <taxon>Spermatophyta</taxon>
        <taxon>Magnoliopsida</taxon>
        <taxon>eudicotyledons</taxon>
        <taxon>Gunneridae</taxon>
        <taxon>Pentapetalae</taxon>
        <taxon>rosids</taxon>
        <taxon>malvids</taxon>
        <taxon>Sapindales</taxon>
        <taxon>Anacardiaceae</taxon>
        <taxon>Pistacia</taxon>
    </lineage>
</organism>
<evidence type="ECO:0000313" key="2">
    <source>
        <dbReference type="Proteomes" id="UP001164250"/>
    </source>
</evidence>
<gene>
    <name evidence="1" type="ORF">Patl1_11664</name>
</gene>
<sequence>MIGLGFSGLTVKVDQNPLPPNFQPQYLDLRVCHLGGTIPDFLANLTQLTLLDLAYNNLSGTIPPWLFNPPNLGSLDLSFNNPHGVLPPHIKLHSFYGPTTLNLVGVERLRYFCLSGSKLYGQIPFYFYHSDNVLMLLYLSNNNLEGTAPNSLGNYTSLIFLNVGGNKLNGEVSNELENEMNLSYLDLTDSHFEGPFPGFILDL</sequence>
<evidence type="ECO:0000313" key="1">
    <source>
        <dbReference type="EMBL" id="KAJ0082682.1"/>
    </source>
</evidence>
<reference evidence="2" key="1">
    <citation type="journal article" date="2023" name="G3 (Bethesda)">
        <title>Genome assembly and association tests identify interacting loci associated with vigor, precocity, and sex in interspecific pistachio rootstocks.</title>
        <authorList>
            <person name="Palmer W."/>
            <person name="Jacygrad E."/>
            <person name="Sagayaradj S."/>
            <person name="Cavanaugh K."/>
            <person name="Han R."/>
            <person name="Bertier L."/>
            <person name="Beede B."/>
            <person name="Kafkas S."/>
            <person name="Golino D."/>
            <person name="Preece J."/>
            <person name="Michelmore R."/>
        </authorList>
    </citation>
    <scope>NUCLEOTIDE SEQUENCE [LARGE SCALE GENOMIC DNA]</scope>
</reference>
<proteinExistence type="predicted"/>